<dbReference type="STRING" id="395494.Galf_1980"/>
<name>D9SHI9_GALCS</name>
<dbReference type="HOGENOM" id="CLU_115811_2_1_4"/>
<reference evidence="1 2" key="1">
    <citation type="submission" date="2010-08" db="EMBL/GenBank/DDBJ databases">
        <title>Complete sequence of Gallionella capsiferriformans ES-2.</title>
        <authorList>
            <consortium name="US DOE Joint Genome Institute"/>
            <person name="Lucas S."/>
            <person name="Copeland A."/>
            <person name="Lapidus A."/>
            <person name="Cheng J.-F."/>
            <person name="Bruce D."/>
            <person name="Goodwin L."/>
            <person name="Pitluck S."/>
            <person name="Chertkov O."/>
            <person name="Davenport K.W."/>
            <person name="Detter J.C."/>
            <person name="Han C."/>
            <person name="Tapia R."/>
            <person name="Land M."/>
            <person name="Hauser L."/>
            <person name="Chang Y.-J."/>
            <person name="Jeffries C."/>
            <person name="Kyrpides N."/>
            <person name="Ivanova N."/>
            <person name="Mikhailova N."/>
            <person name="Shelobolina E.S."/>
            <person name="Picardal F."/>
            <person name="Roden E."/>
            <person name="Emerson D."/>
            <person name="Woyke T."/>
        </authorList>
    </citation>
    <scope>NUCLEOTIDE SEQUENCE [LARGE SCALE GENOMIC DNA]</scope>
    <source>
        <strain evidence="1 2">ES-2</strain>
    </source>
</reference>
<proteinExistence type="predicted"/>
<dbReference type="RefSeq" id="WP_013293918.1">
    <property type="nucleotide sequence ID" value="NC_014394.1"/>
</dbReference>
<dbReference type="OrthoDB" id="9800421at2"/>
<dbReference type="Pfam" id="PF06073">
    <property type="entry name" value="DUF934"/>
    <property type="match status" value="1"/>
</dbReference>
<dbReference type="AlphaFoldDB" id="D9SHI9"/>
<evidence type="ECO:0000313" key="2">
    <source>
        <dbReference type="Proteomes" id="UP000001235"/>
    </source>
</evidence>
<dbReference type="eggNOG" id="COG3749">
    <property type="taxonomic scope" value="Bacteria"/>
</dbReference>
<gene>
    <name evidence="1" type="ordered locus">Galf_1980</name>
</gene>
<accession>D9SHI9</accession>
<sequence length="170" mass="19081">MIIKNKTIVEDGWCVLRLADDQTPDSVMVPSGSVIVPLAVWLAQRETLKARIDVGVWLASCDRPELLNPDEVATLPVIAVDFPKFADGRGYTLAYLLRERLGFKGELRAIGDVLRDQLYYMQRVGFDAFAVRPDKNINDALKALSDFSENYQASVDQHEPLFRRVSRGVA</sequence>
<dbReference type="Proteomes" id="UP000001235">
    <property type="component" value="Chromosome"/>
</dbReference>
<organism evidence="1 2">
    <name type="scientific">Gallionella capsiferriformans (strain ES-2)</name>
    <name type="common">Gallionella ferruginea capsiferriformans (strain ES-2)</name>
    <dbReference type="NCBI Taxonomy" id="395494"/>
    <lineage>
        <taxon>Bacteria</taxon>
        <taxon>Pseudomonadati</taxon>
        <taxon>Pseudomonadota</taxon>
        <taxon>Betaproteobacteria</taxon>
        <taxon>Nitrosomonadales</taxon>
        <taxon>Gallionellaceae</taxon>
        <taxon>Gallionella</taxon>
    </lineage>
</organism>
<keyword evidence="2" id="KW-1185">Reference proteome</keyword>
<dbReference type="EMBL" id="CP002159">
    <property type="protein sequence ID" value="ADL55986.1"/>
    <property type="molecule type" value="Genomic_DNA"/>
</dbReference>
<protein>
    <submittedName>
        <fullName evidence="1">Uncharacterized conserved protein UCP030820</fullName>
    </submittedName>
</protein>
<dbReference type="PIRSF" id="PIRSF030820">
    <property type="entry name" value="UCP030820"/>
    <property type="match status" value="1"/>
</dbReference>
<evidence type="ECO:0000313" key="1">
    <source>
        <dbReference type="EMBL" id="ADL55986.1"/>
    </source>
</evidence>
<dbReference type="KEGG" id="gca:Galf_1980"/>
<dbReference type="InterPro" id="IPR008318">
    <property type="entry name" value="UCP030820"/>
</dbReference>